<accession>A0A4D7QPR6</accession>
<dbReference type="AlphaFoldDB" id="A0A4D7QPR6"/>
<reference evidence="2 3" key="1">
    <citation type="submission" date="2019-04" db="EMBL/GenBank/DDBJ databases">
        <title>Phreatobacter aquaticus sp. nov.</title>
        <authorList>
            <person name="Choi A."/>
            <person name="Baek K."/>
        </authorList>
    </citation>
    <scope>NUCLEOTIDE SEQUENCE [LARGE SCALE GENOMIC DNA]</scope>
    <source>
        <strain evidence="2 3">NMCR1094</strain>
    </source>
</reference>
<keyword evidence="3" id="KW-1185">Reference proteome</keyword>
<evidence type="ECO:0000313" key="3">
    <source>
        <dbReference type="Proteomes" id="UP000298588"/>
    </source>
</evidence>
<gene>
    <name evidence="2" type="ORF">E8L99_16560</name>
</gene>
<evidence type="ECO:0000256" key="1">
    <source>
        <dbReference type="SAM" id="MobiDB-lite"/>
    </source>
</evidence>
<organism evidence="2 3">
    <name type="scientific">Phreatobacter aquaticus</name>
    <dbReference type="NCBI Taxonomy" id="2570229"/>
    <lineage>
        <taxon>Bacteria</taxon>
        <taxon>Pseudomonadati</taxon>
        <taxon>Pseudomonadota</taxon>
        <taxon>Alphaproteobacteria</taxon>
        <taxon>Hyphomicrobiales</taxon>
        <taxon>Phreatobacteraceae</taxon>
        <taxon>Phreatobacter</taxon>
    </lineage>
</organism>
<feature type="region of interest" description="Disordered" evidence="1">
    <location>
        <begin position="1"/>
        <end position="20"/>
    </location>
</feature>
<protein>
    <submittedName>
        <fullName evidence="2">Uncharacterized protein</fullName>
    </submittedName>
</protein>
<evidence type="ECO:0000313" key="2">
    <source>
        <dbReference type="EMBL" id="QCK87254.1"/>
    </source>
</evidence>
<dbReference type="KEGG" id="paqt:E8L99_16560"/>
<dbReference type="EMBL" id="CP039865">
    <property type="protein sequence ID" value="QCK87254.1"/>
    <property type="molecule type" value="Genomic_DNA"/>
</dbReference>
<name>A0A4D7QPR6_9HYPH</name>
<sequence length="165" mass="18425">MADAALSTDDAEPGVYSTLSPEERVEQAKIDAFHARLLQERLDQATASHADLVAKNEPSTRERLAAEIIPLERLEEVCRDFDIAANCRADFASRRLPKVELADYATDGLSAAKWVQARAHIPAARIVAKFLRPEPPQAFGSWSWDPRRWQWLDNTGNPHNPARAA</sequence>
<proteinExistence type="predicted"/>
<dbReference type="Proteomes" id="UP000298588">
    <property type="component" value="Chromosome"/>
</dbReference>